<comment type="subcellular location">
    <subcellularLocation>
        <location evidence="1">Cell membrane</location>
        <topology evidence="1">Multi-pass membrane protein</topology>
    </subcellularLocation>
</comment>
<feature type="transmembrane region" description="Helical" evidence="7">
    <location>
        <begin position="275"/>
        <end position="299"/>
    </location>
</feature>
<dbReference type="PANTHER" id="PTHR23501">
    <property type="entry name" value="MAJOR FACILITATOR SUPERFAMILY"/>
    <property type="match status" value="1"/>
</dbReference>
<dbReference type="InterPro" id="IPR036259">
    <property type="entry name" value="MFS_trans_sf"/>
</dbReference>
<evidence type="ECO:0000256" key="2">
    <source>
        <dbReference type="ARBA" id="ARBA00022448"/>
    </source>
</evidence>
<dbReference type="SUPFAM" id="SSF103473">
    <property type="entry name" value="MFS general substrate transporter"/>
    <property type="match status" value="1"/>
</dbReference>
<feature type="transmembrane region" description="Helical" evidence="7">
    <location>
        <begin position="367"/>
        <end position="391"/>
    </location>
</feature>
<proteinExistence type="predicted"/>
<dbReference type="PANTHER" id="PTHR23501:SF197">
    <property type="entry name" value="COMD"/>
    <property type="match status" value="1"/>
</dbReference>
<feature type="transmembrane region" description="Helical" evidence="7">
    <location>
        <begin position="146"/>
        <end position="170"/>
    </location>
</feature>
<feature type="transmembrane region" description="Helical" evidence="7">
    <location>
        <begin position="20"/>
        <end position="45"/>
    </location>
</feature>
<dbReference type="PROSITE" id="PS50850">
    <property type="entry name" value="MFS"/>
    <property type="match status" value="1"/>
</dbReference>
<dbReference type="InterPro" id="IPR004638">
    <property type="entry name" value="EmrB-like"/>
</dbReference>
<dbReference type="AlphaFoldDB" id="A0A6J7D9N1"/>
<feature type="transmembrane region" description="Helical" evidence="7">
    <location>
        <begin position="342"/>
        <end position="361"/>
    </location>
</feature>
<evidence type="ECO:0000256" key="5">
    <source>
        <dbReference type="ARBA" id="ARBA00022989"/>
    </source>
</evidence>
<evidence type="ECO:0000256" key="1">
    <source>
        <dbReference type="ARBA" id="ARBA00004651"/>
    </source>
</evidence>
<protein>
    <submittedName>
        <fullName evidence="9">Unannotated protein</fullName>
    </submittedName>
</protein>
<dbReference type="FunFam" id="1.20.1720.10:FF:000004">
    <property type="entry name" value="EmrB/QacA family drug resistance transporter"/>
    <property type="match status" value="1"/>
</dbReference>
<keyword evidence="3" id="KW-1003">Cell membrane</keyword>
<feature type="transmembrane region" description="Helical" evidence="7">
    <location>
        <begin position="57"/>
        <end position="77"/>
    </location>
</feature>
<feature type="transmembrane region" description="Helical" evidence="7">
    <location>
        <begin position="176"/>
        <end position="196"/>
    </location>
</feature>
<feature type="transmembrane region" description="Helical" evidence="7">
    <location>
        <begin position="89"/>
        <end position="107"/>
    </location>
</feature>
<dbReference type="InterPro" id="IPR020846">
    <property type="entry name" value="MFS_dom"/>
</dbReference>
<dbReference type="Gene3D" id="1.20.1250.20">
    <property type="entry name" value="MFS general substrate transporter like domains"/>
    <property type="match status" value="1"/>
</dbReference>
<dbReference type="NCBIfam" id="TIGR00711">
    <property type="entry name" value="efflux_EmrB"/>
    <property type="match status" value="1"/>
</dbReference>
<feature type="transmembrane region" description="Helical" evidence="7">
    <location>
        <begin position="232"/>
        <end position="255"/>
    </location>
</feature>
<dbReference type="CDD" id="cd17502">
    <property type="entry name" value="MFS_Azr1_MDR_like"/>
    <property type="match status" value="1"/>
</dbReference>
<dbReference type="InterPro" id="IPR011701">
    <property type="entry name" value="MFS"/>
</dbReference>
<dbReference type="PRINTS" id="PR01036">
    <property type="entry name" value="TCRTETB"/>
</dbReference>
<evidence type="ECO:0000256" key="6">
    <source>
        <dbReference type="ARBA" id="ARBA00023136"/>
    </source>
</evidence>
<evidence type="ECO:0000259" key="8">
    <source>
        <dbReference type="PROSITE" id="PS50850"/>
    </source>
</evidence>
<dbReference type="Gene3D" id="1.20.1720.10">
    <property type="entry name" value="Multidrug resistance protein D"/>
    <property type="match status" value="1"/>
</dbReference>
<dbReference type="GO" id="GO:0022857">
    <property type="term" value="F:transmembrane transporter activity"/>
    <property type="evidence" value="ECO:0007669"/>
    <property type="project" value="InterPro"/>
</dbReference>
<organism evidence="9">
    <name type="scientific">freshwater metagenome</name>
    <dbReference type="NCBI Taxonomy" id="449393"/>
    <lineage>
        <taxon>unclassified sequences</taxon>
        <taxon>metagenomes</taxon>
        <taxon>ecological metagenomes</taxon>
    </lineage>
</organism>
<sequence length="523" mass="55792">MSAPTVQETSAEYPLTHRQIMVVIGGLMTATMLGALDQTIVATALPTIVGDLGNINQLPWVVTAYLLASTAATAVYGPISDRYGRKRTYQFAILLFLFGSILCGLAQNMPQLIGARLIQGLGGGGLLTMGFAILGDVVPPRERGRYSGYFGAVFGIASVIGPLVGGFFVQSLTWRGIFYINIPLGFIAFITISRVLKTNNMSGIKHRIDLLGAGLLVSWTVVLLIWLERGRIWGWTSTTSIGVLTLALVLLGLFIRHEAISEEPILPTRIFKNRVFTVAGVCTFFGGLGLFGAIIYMPVYLQIVKGQSPTIAGLHMLPIITGLLIGSISSGRLITRWGRYKIFPVMGFLMVTIAMSVLSHIDVNTSATVYSLAMLLLGYGFGNTTQVLVLAAQNAVERKDIGVATSTATFMRQMGGTFGIAVFGSILIGTLATSLAASFPNGPPRGITPDRLTGSPAVIQALPVAAKQPVIDAFVHAIQTTFTWAIPVLIVAFVLSLFLKEIKLAGRDDVVVDAGQDAPAISE</sequence>
<evidence type="ECO:0000313" key="9">
    <source>
        <dbReference type="EMBL" id="CAB4866340.1"/>
    </source>
</evidence>
<gene>
    <name evidence="9" type="ORF">UFOPK3401_00545</name>
</gene>
<feature type="transmembrane region" description="Helical" evidence="7">
    <location>
        <begin position="418"/>
        <end position="439"/>
    </location>
</feature>
<keyword evidence="5 7" id="KW-1133">Transmembrane helix</keyword>
<accession>A0A6J7D9N1</accession>
<dbReference type="EMBL" id="CAFBLM010000017">
    <property type="protein sequence ID" value="CAB4866340.1"/>
    <property type="molecule type" value="Genomic_DNA"/>
</dbReference>
<dbReference type="GO" id="GO:0005886">
    <property type="term" value="C:plasma membrane"/>
    <property type="evidence" value="ECO:0007669"/>
    <property type="project" value="UniProtKB-SubCell"/>
</dbReference>
<reference evidence="9" key="1">
    <citation type="submission" date="2020-05" db="EMBL/GenBank/DDBJ databases">
        <authorList>
            <person name="Chiriac C."/>
            <person name="Salcher M."/>
            <person name="Ghai R."/>
            <person name="Kavagutti S V."/>
        </authorList>
    </citation>
    <scope>NUCLEOTIDE SEQUENCE</scope>
</reference>
<dbReference type="Pfam" id="PF07690">
    <property type="entry name" value="MFS_1"/>
    <property type="match status" value="1"/>
</dbReference>
<feature type="domain" description="Major facilitator superfamily (MFS) profile" evidence="8">
    <location>
        <begin position="23"/>
        <end position="503"/>
    </location>
</feature>
<feature type="transmembrane region" description="Helical" evidence="7">
    <location>
        <begin position="208"/>
        <end position="226"/>
    </location>
</feature>
<evidence type="ECO:0000256" key="4">
    <source>
        <dbReference type="ARBA" id="ARBA00022692"/>
    </source>
</evidence>
<feature type="transmembrane region" description="Helical" evidence="7">
    <location>
        <begin position="113"/>
        <end position="134"/>
    </location>
</feature>
<feature type="transmembrane region" description="Helical" evidence="7">
    <location>
        <begin position="311"/>
        <end position="330"/>
    </location>
</feature>
<name>A0A6J7D9N1_9ZZZZ</name>
<keyword evidence="2" id="KW-0813">Transport</keyword>
<evidence type="ECO:0000256" key="3">
    <source>
        <dbReference type="ARBA" id="ARBA00022475"/>
    </source>
</evidence>
<feature type="transmembrane region" description="Helical" evidence="7">
    <location>
        <begin position="482"/>
        <end position="499"/>
    </location>
</feature>
<evidence type="ECO:0000256" key="7">
    <source>
        <dbReference type="SAM" id="Phobius"/>
    </source>
</evidence>
<keyword evidence="4 7" id="KW-0812">Transmembrane</keyword>
<keyword evidence="6 7" id="KW-0472">Membrane</keyword>